<dbReference type="CDD" id="cd17535">
    <property type="entry name" value="REC_NarL-like"/>
    <property type="match status" value="1"/>
</dbReference>
<evidence type="ECO:0000256" key="2">
    <source>
        <dbReference type="ARBA" id="ARBA00023015"/>
    </source>
</evidence>
<dbReference type="InterPro" id="IPR058245">
    <property type="entry name" value="NreC/VraR/RcsB-like_REC"/>
</dbReference>
<keyword evidence="9" id="KW-1185">Reference proteome</keyword>
<dbReference type="InterPro" id="IPR016032">
    <property type="entry name" value="Sig_transdc_resp-reg_C-effctor"/>
</dbReference>
<evidence type="ECO:0000313" key="9">
    <source>
        <dbReference type="Proteomes" id="UP000192674"/>
    </source>
</evidence>
<dbReference type="SUPFAM" id="SSF46894">
    <property type="entry name" value="C-terminal effector domain of the bipartite response regulators"/>
    <property type="match status" value="1"/>
</dbReference>
<dbReference type="OrthoDB" id="9808843at2"/>
<evidence type="ECO:0000259" key="6">
    <source>
        <dbReference type="PROSITE" id="PS50043"/>
    </source>
</evidence>
<dbReference type="PROSITE" id="PS50043">
    <property type="entry name" value="HTH_LUXR_2"/>
    <property type="match status" value="1"/>
</dbReference>
<dbReference type="InterPro" id="IPR011006">
    <property type="entry name" value="CheY-like_superfamily"/>
</dbReference>
<dbReference type="Pfam" id="PF00196">
    <property type="entry name" value="GerE"/>
    <property type="match status" value="1"/>
</dbReference>
<accession>A0A1Y5YA62</accession>
<feature type="modified residue" description="4-aspartylphosphate" evidence="5">
    <location>
        <position position="56"/>
    </location>
</feature>
<dbReference type="SMART" id="SM00421">
    <property type="entry name" value="HTH_LUXR"/>
    <property type="match status" value="1"/>
</dbReference>
<dbReference type="InterPro" id="IPR039420">
    <property type="entry name" value="WalR-like"/>
</dbReference>
<dbReference type="InterPro" id="IPR001789">
    <property type="entry name" value="Sig_transdc_resp-reg_receiver"/>
</dbReference>
<keyword evidence="3 8" id="KW-0238">DNA-binding</keyword>
<dbReference type="Pfam" id="PF00072">
    <property type="entry name" value="Response_reg"/>
    <property type="match status" value="1"/>
</dbReference>
<evidence type="ECO:0000256" key="3">
    <source>
        <dbReference type="ARBA" id="ARBA00023125"/>
    </source>
</evidence>
<organism evidence="8 9">
    <name type="scientific">Kibdelosporangium aridum</name>
    <dbReference type="NCBI Taxonomy" id="2030"/>
    <lineage>
        <taxon>Bacteria</taxon>
        <taxon>Bacillati</taxon>
        <taxon>Actinomycetota</taxon>
        <taxon>Actinomycetes</taxon>
        <taxon>Pseudonocardiales</taxon>
        <taxon>Pseudonocardiaceae</taxon>
        <taxon>Kibdelosporangium</taxon>
    </lineage>
</organism>
<evidence type="ECO:0000259" key="7">
    <source>
        <dbReference type="PROSITE" id="PS50110"/>
    </source>
</evidence>
<dbReference type="GO" id="GO:0000160">
    <property type="term" value="P:phosphorelay signal transduction system"/>
    <property type="evidence" value="ECO:0007669"/>
    <property type="project" value="InterPro"/>
</dbReference>
<proteinExistence type="predicted"/>
<dbReference type="Gene3D" id="3.40.50.2300">
    <property type="match status" value="1"/>
</dbReference>
<keyword evidence="4" id="KW-0804">Transcription</keyword>
<name>A0A1Y5YA62_KIBAR</name>
<evidence type="ECO:0000313" key="8">
    <source>
        <dbReference type="EMBL" id="SMD26750.1"/>
    </source>
</evidence>
<dbReference type="GO" id="GO:0003677">
    <property type="term" value="F:DNA binding"/>
    <property type="evidence" value="ECO:0007669"/>
    <property type="project" value="UniProtKB-KW"/>
</dbReference>
<dbReference type="InterPro" id="IPR000792">
    <property type="entry name" value="Tscrpt_reg_LuxR_C"/>
</dbReference>
<dbReference type="CDD" id="cd06170">
    <property type="entry name" value="LuxR_C_like"/>
    <property type="match status" value="1"/>
</dbReference>
<dbReference type="Proteomes" id="UP000192674">
    <property type="component" value="Unassembled WGS sequence"/>
</dbReference>
<gene>
    <name evidence="8" type="ORF">SAMN05661093_10336</name>
</gene>
<dbReference type="RefSeq" id="WP_084434435.1">
    <property type="nucleotide sequence ID" value="NZ_FWXV01000016.1"/>
</dbReference>
<evidence type="ECO:0000256" key="1">
    <source>
        <dbReference type="ARBA" id="ARBA00022553"/>
    </source>
</evidence>
<feature type="domain" description="Response regulatory" evidence="7">
    <location>
        <begin position="5"/>
        <end position="121"/>
    </location>
</feature>
<evidence type="ECO:0000256" key="5">
    <source>
        <dbReference type="PROSITE-ProRule" id="PRU00169"/>
    </source>
</evidence>
<dbReference type="SMART" id="SM00448">
    <property type="entry name" value="REC"/>
    <property type="match status" value="1"/>
</dbReference>
<evidence type="ECO:0000256" key="4">
    <source>
        <dbReference type="ARBA" id="ARBA00023163"/>
    </source>
</evidence>
<dbReference type="PRINTS" id="PR00038">
    <property type="entry name" value="HTHLUXR"/>
</dbReference>
<feature type="domain" description="HTH luxR-type" evidence="6">
    <location>
        <begin position="150"/>
        <end position="215"/>
    </location>
</feature>
<keyword evidence="2" id="KW-0805">Transcription regulation</keyword>
<dbReference type="PANTHER" id="PTHR43214:SF24">
    <property type="entry name" value="TRANSCRIPTIONAL REGULATORY PROTEIN NARL-RELATED"/>
    <property type="match status" value="1"/>
</dbReference>
<dbReference type="PANTHER" id="PTHR43214">
    <property type="entry name" value="TWO-COMPONENT RESPONSE REGULATOR"/>
    <property type="match status" value="1"/>
</dbReference>
<sequence>MERIQVLLADDERLLRAGVRLVLRHAEDIEVAAEAEDGGQAVEMACRLGVDVVLMDIRMPGMDGLAALDQIVAKAPAVHVVMLTTFGEHDYIARALRAGAAGFILKDTGPQELIQAVRAAAHGGAILSPRITREIINEYLHGDEGRTAEARRLVGTLTDREREVLVMIGLGASNADAARRLYMGEGTVKTYVSRILSKLGCANRVQAAIIAHDAGVLPV</sequence>
<dbReference type="SUPFAM" id="SSF52172">
    <property type="entry name" value="CheY-like"/>
    <property type="match status" value="1"/>
</dbReference>
<dbReference type="AlphaFoldDB" id="A0A1Y5YA62"/>
<dbReference type="PROSITE" id="PS50110">
    <property type="entry name" value="RESPONSE_REGULATORY"/>
    <property type="match status" value="1"/>
</dbReference>
<keyword evidence="1 5" id="KW-0597">Phosphoprotein</keyword>
<dbReference type="EMBL" id="FWXV01000016">
    <property type="protein sequence ID" value="SMD26750.1"/>
    <property type="molecule type" value="Genomic_DNA"/>
</dbReference>
<protein>
    <submittedName>
        <fullName evidence="8">DNA-binding response regulator, NarL/FixJ family, contains REC and HTH domains</fullName>
    </submittedName>
</protein>
<reference evidence="8 9" key="1">
    <citation type="submission" date="2017-04" db="EMBL/GenBank/DDBJ databases">
        <authorList>
            <person name="Afonso C.L."/>
            <person name="Miller P.J."/>
            <person name="Scott M.A."/>
            <person name="Spackman E."/>
            <person name="Goraichik I."/>
            <person name="Dimitrov K.M."/>
            <person name="Suarez D.L."/>
            <person name="Swayne D.E."/>
        </authorList>
    </citation>
    <scope>NUCLEOTIDE SEQUENCE [LARGE SCALE GENOMIC DNA]</scope>
    <source>
        <strain evidence="8 9">DSM 43828</strain>
    </source>
</reference>
<dbReference type="GO" id="GO:0006355">
    <property type="term" value="P:regulation of DNA-templated transcription"/>
    <property type="evidence" value="ECO:0007669"/>
    <property type="project" value="InterPro"/>
</dbReference>